<sequence>MTSNEFVPRRVTVVGCGYLGAVHAAAMAEIGHDVVGFDVDEAKVALLNTGHTPFYEPGLDDLLERTLATGRLRFTTSYQEAADNGDVIFLCVGTPQRKDSNAADLVYVRSAVENLAPLLTEPALVLGKSTVPVGTAEWVRDTLRELAPAGDAVRLAWNPEFLREGFAVKDTLSPDRLVVGVDDPADAAELATVYGPILEQGMPWVVVDLATAQLVKNAANAFLATKISFINAMAELCEATGADVVALADAIGHDARIGRRFLQAGVGFGGGCLPKDLRGFMARAEELGVDQALAFLSEVDSINLRRRKRAVDVATELLDGDVTGKRIAVLGAAFKPDSDDIRDSPALDVAGTLHEMGADVRVHDPKALDNARRTRPGPQYCDDVREALAGADVVLHLTEWREYRELDPAEIGALVAGKKLLEGRNALDVDRWVAAGWDVKALGRPRVGG</sequence>
<gene>
    <name evidence="9" type="ORF">ACFQGU_03205</name>
</gene>
<dbReference type="InterPro" id="IPR008927">
    <property type="entry name" value="6-PGluconate_DH-like_C_sf"/>
</dbReference>
<dbReference type="InterPro" id="IPR028357">
    <property type="entry name" value="UDPglc_DH_bac"/>
</dbReference>
<evidence type="ECO:0000313" key="10">
    <source>
        <dbReference type="Proteomes" id="UP001596138"/>
    </source>
</evidence>
<evidence type="ECO:0000256" key="7">
    <source>
        <dbReference type="PIRNR" id="PIRNR000124"/>
    </source>
</evidence>
<dbReference type="SUPFAM" id="SSF52413">
    <property type="entry name" value="UDP-glucose/GDP-mannose dehydrogenase C-terminal domain"/>
    <property type="match status" value="1"/>
</dbReference>
<keyword evidence="5 7" id="KW-0520">NAD</keyword>
<dbReference type="PIRSF" id="PIRSF500134">
    <property type="entry name" value="UDPglc_DH_bac"/>
    <property type="match status" value="1"/>
</dbReference>
<dbReference type="InterPro" id="IPR014027">
    <property type="entry name" value="UDP-Glc/GDP-Man_DH_C"/>
</dbReference>
<comment type="pathway">
    <text evidence="1">Nucleotide-sugar biosynthesis; UDP-alpha-D-glucuronate biosynthesis; UDP-alpha-D-glucuronate from UDP-alpha-D-glucose: step 1/1.</text>
</comment>
<dbReference type="EMBL" id="JBHSTI010000002">
    <property type="protein sequence ID" value="MFC6236871.1"/>
    <property type="molecule type" value="Genomic_DNA"/>
</dbReference>
<dbReference type="Gene3D" id="1.20.5.100">
    <property type="entry name" value="Cytochrome c1, transmembrane anchor, C-terminal"/>
    <property type="match status" value="1"/>
</dbReference>
<dbReference type="InterPro" id="IPR014026">
    <property type="entry name" value="UDP-Glc/GDP-Man_DH_dimer"/>
</dbReference>
<dbReference type="Gene3D" id="3.40.50.720">
    <property type="entry name" value="NAD(P)-binding Rossmann-like Domain"/>
    <property type="match status" value="2"/>
</dbReference>
<evidence type="ECO:0000256" key="6">
    <source>
        <dbReference type="ARBA" id="ARBA00047473"/>
    </source>
</evidence>
<evidence type="ECO:0000256" key="5">
    <source>
        <dbReference type="ARBA" id="ARBA00023027"/>
    </source>
</evidence>
<reference evidence="10" key="1">
    <citation type="journal article" date="2019" name="Int. J. Syst. Evol. Microbiol.">
        <title>The Global Catalogue of Microorganisms (GCM) 10K type strain sequencing project: providing services to taxonomists for standard genome sequencing and annotation.</title>
        <authorList>
            <consortium name="The Broad Institute Genomics Platform"/>
            <consortium name="The Broad Institute Genome Sequencing Center for Infectious Disease"/>
            <person name="Wu L."/>
            <person name="Ma J."/>
        </authorList>
    </citation>
    <scope>NUCLEOTIDE SEQUENCE [LARGE SCALE GENOMIC DNA]</scope>
    <source>
        <strain evidence="10">CGMCC 4.7317</strain>
    </source>
</reference>
<accession>A0ABW1SWT5</accession>
<proteinExistence type="inferred from homology"/>
<dbReference type="Proteomes" id="UP001596138">
    <property type="component" value="Unassembled WGS sequence"/>
</dbReference>
<dbReference type="Pfam" id="PF00984">
    <property type="entry name" value="UDPG_MGDP_dh"/>
    <property type="match status" value="1"/>
</dbReference>
<comment type="caution">
    <text evidence="9">The sequence shown here is derived from an EMBL/GenBank/DDBJ whole genome shotgun (WGS) entry which is preliminary data.</text>
</comment>
<evidence type="ECO:0000259" key="8">
    <source>
        <dbReference type="SMART" id="SM00984"/>
    </source>
</evidence>
<dbReference type="InterPro" id="IPR036220">
    <property type="entry name" value="UDP-Glc/GDP-Man_DH_C_sf"/>
</dbReference>
<dbReference type="EC" id="1.1.1.22" evidence="3 7"/>
<dbReference type="InterPro" id="IPR017476">
    <property type="entry name" value="UDP-Glc/GDP-Man"/>
</dbReference>
<organism evidence="9 10">
    <name type="scientific">Longivirga aurantiaca</name>
    <dbReference type="NCBI Taxonomy" id="1837743"/>
    <lineage>
        <taxon>Bacteria</taxon>
        <taxon>Bacillati</taxon>
        <taxon>Actinomycetota</taxon>
        <taxon>Actinomycetes</taxon>
        <taxon>Sporichthyales</taxon>
        <taxon>Sporichthyaceae</taxon>
        <taxon>Longivirga</taxon>
    </lineage>
</organism>
<dbReference type="GO" id="GO:0016491">
    <property type="term" value="F:oxidoreductase activity"/>
    <property type="evidence" value="ECO:0007669"/>
    <property type="project" value="UniProtKB-KW"/>
</dbReference>
<evidence type="ECO:0000256" key="3">
    <source>
        <dbReference type="ARBA" id="ARBA00012954"/>
    </source>
</evidence>
<dbReference type="PIRSF" id="PIRSF000124">
    <property type="entry name" value="UDPglc_GDPman_dh"/>
    <property type="match status" value="1"/>
</dbReference>
<evidence type="ECO:0000256" key="4">
    <source>
        <dbReference type="ARBA" id="ARBA00023002"/>
    </source>
</evidence>
<dbReference type="NCBIfam" id="TIGR03026">
    <property type="entry name" value="NDP-sugDHase"/>
    <property type="match status" value="1"/>
</dbReference>
<dbReference type="SMART" id="SM00984">
    <property type="entry name" value="UDPG_MGDP_dh_C"/>
    <property type="match status" value="1"/>
</dbReference>
<evidence type="ECO:0000256" key="2">
    <source>
        <dbReference type="ARBA" id="ARBA00006601"/>
    </source>
</evidence>
<dbReference type="SUPFAM" id="SSF48179">
    <property type="entry name" value="6-phosphogluconate dehydrogenase C-terminal domain-like"/>
    <property type="match status" value="1"/>
</dbReference>
<dbReference type="SUPFAM" id="SSF51735">
    <property type="entry name" value="NAD(P)-binding Rossmann-fold domains"/>
    <property type="match status" value="1"/>
</dbReference>
<comment type="similarity">
    <text evidence="2 7">Belongs to the UDP-glucose/GDP-mannose dehydrogenase family.</text>
</comment>
<dbReference type="InterPro" id="IPR036291">
    <property type="entry name" value="NAD(P)-bd_dom_sf"/>
</dbReference>
<name>A0ABW1SWT5_9ACTN</name>
<comment type="catalytic activity">
    <reaction evidence="6 7">
        <text>UDP-alpha-D-glucose + 2 NAD(+) + H2O = UDP-alpha-D-glucuronate + 2 NADH + 3 H(+)</text>
        <dbReference type="Rhea" id="RHEA:23596"/>
        <dbReference type="ChEBI" id="CHEBI:15377"/>
        <dbReference type="ChEBI" id="CHEBI:15378"/>
        <dbReference type="ChEBI" id="CHEBI:57540"/>
        <dbReference type="ChEBI" id="CHEBI:57945"/>
        <dbReference type="ChEBI" id="CHEBI:58052"/>
        <dbReference type="ChEBI" id="CHEBI:58885"/>
        <dbReference type="EC" id="1.1.1.22"/>
    </reaction>
</comment>
<evidence type="ECO:0000256" key="1">
    <source>
        <dbReference type="ARBA" id="ARBA00004701"/>
    </source>
</evidence>
<dbReference type="PANTHER" id="PTHR43750">
    <property type="entry name" value="UDP-GLUCOSE 6-DEHYDROGENASE TUAD"/>
    <property type="match status" value="1"/>
</dbReference>
<feature type="domain" description="UDP-glucose/GDP-mannose dehydrogenase C-terminal" evidence="8">
    <location>
        <begin position="328"/>
        <end position="429"/>
    </location>
</feature>
<evidence type="ECO:0000313" key="9">
    <source>
        <dbReference type="EMBL" id="MFC6236871.1"/>
    </source>
</evidence>
<dbReference type="InterPro" id="IPR001732">
    <property type="entry name" value="UDP-Glc/GDP-Man_DH_N"/>
</dbReference>
<dbReference type="RefSeq" id="WP_386763901.1">
    <property type="nucleotide sequence ID" value="NZ_JBHSTI010000002.1"/>
</dbReference>
<keyword evidence="10" id="KW-1185">Reference proteome</keyword>
<keyword evidence="4 7" id="KW-0560">Oxidoreductase</keyword>
<protein>
    <recommendedName>
        <fullName evidence="3 7">UDP-glucose 6-dehydrogenase</fullName>
        <ecNumber evidence="3 7">1.1.1.22</ecNumber>
    </recommendedName>
</protein>
<dbReference type="Pfam" id="PF03721">
    <property type="entry name" value="UDPG_MGDP_dh_N"/>
    <property type="match status" value="1"/>
</dbReference>
<dbReference type="Pfam" id="PF03720">
    <property type="entry name" value="UDPG_MGDP_dh_C"/>
    <property type="match status" value="1"/>
</dbReference>
<dbReference type="PANTHER" id="PTHR43750:SF3">
    <property type="entry name" value="UDP-GLUCOSE 6-DEHYDROGENASE TUAD"/>
    <property type="match status" value="1"/>
</dbReference>